<dbReference type="InterPro" id="IPR043038">
    <property type="entry name" value="VbhA_sf"/>
</dbReference>
<evidence type="ECO:0000313" key="4">
    <source>
        <dbReference type="EMBL" id="NEC86711.1"/>
    </source>
</evidence>
<dbReference type="Gene3D" id="1.10.8.1050">
    <property type="entry name" value="Antitoxin VbhA-like"/>
    <property type="match status" value="1"/>
</dbReference>
<dbReference type="InterPro" id="IPR041535">
    <property type="entry name" value="VbhA"/>
</dbReference>
<gene>
    <name evidence="4" type="ORF">G3I71_12970</name>
</gene>
<dbReference type="InterPro" id="IPR036165">
    <property type="entry name" value="YefM-like_sf"/>
</dbReference>
<comment type="function">
    <text evidence="2">Antitoxin component of a type II toxin-antitoxin (TA) system.</text>
</comment>
<dbReference type="RefSeq" id="WP_164314163.1">
    <property type="nucleotide sequence ID" value="NZ_JAAGLU010000009.1"/>
</dbReference>
<sequence>MQIPEVVTVSDARTRLSRILTDLSESGADADPVLIGAHRKPQAVLLSVEAFEALSGRAARRTAVASATGSIEAEGLHASEASDRDTEAYVKGDVDADTLVARAIARHQQTTERRAG</sequence>
<comment type="similarity">
    <text evidence="1 2">Belongs to the phD/YefM antitoxin family.</text>
</comment>
<dbReference type="SUPFAM" id="SSF143120">
    <property type="entry name" value="YefM-like"/>
    <property type="match status" value="1"/>
</dbReference>
<feature type="domain" description="Antitoxin VbhA" evidence="3">
    <location>
        <begin position="60"/>
        <end position="106"/>
    </location>
</feature>
<dbReference type="CDD" id="cd11586">
    <property type="entry name" value="VbhA_like"/>
    <property type="match status" value="1"/>
</dbReference>
<dbReference type="EMBL" id="JAAGLU010000009">
    <property type="protein sequence ID" value="NEC86711.1"/>
    <property type="molecule type" value="Genomic_DNA"/>
</dbReference>
<dbReference type="Gene3D" id="3.40.1620.10">
    <property type="entry name" value="YefM-like domain"/>
    <property type="match status" value="1"/>
</dbReference>
<protein>
    <recommendedName>
        <fullName evidence="2">Antitoxin</fullName>
    </recommendedName>
</protein>
<evidence type="ECO:0000256" key="1">
    <source>
        <dbReference type="ARBA" id="ARBA00009981"/>
    </source>
</evidence>
<name>A0A6B3BQT7_9ACTN</name>
<dbReference type="InterPro" id="IPR006442">
    <property type="entry name" value="Antitoxin_Phd/YefM"/>
</dbReference>
<organism evidence="4">
    <name type="scientific">Streptomyces sp. SID12501</name>
    <dbReference type="NCBI Taxonomy" id="2706042"/>
    <lineage>
        <taxon>Bacteria</taxon>
        <taxon>Bacillati</taxon>
        <taxon>Actinomycetota</taxon>
        <taxon>Actinomycetes</taxon>
        <taxon>Kitasatosporales</taxon>
        <taxon>Streptomycetaceae</taxon>
        <taxon>Streptomyces</taxon>
    </lineage>
</organism>
<proteinExistence type="inferred from homology"/>
<reference evidence="4" key="1">
    <citation type="submission" date="2020-01" db="EMBL/GenBank/DDBJ databases">
        <title>Insect and environment-associated Actinomycetes.</title>
        <authorList>
            <person name="Currrie C."/>
            <person name="Chevrette M."/>
            <person name="Carlson C."/>
            <person name="Stubbendieck R."/>
            <person name="Wendt-Pienkowski E."/>
        </authorList>
    </citation>
    <scope>NUCLEOTIDE SEQUENCE</scope>
    <source>
        <strain evidence="4">SID12501</strain>
    </source>
</reference>
<dbReference type="InterPro" id="IPR033788">
    <property type="entry name" value="VbhA-like"/>
</dbReference>
<evidence type="ECO:0000256" key="2">
    <source>
        <dbReference type="RuleBase" id="RU362080"/>
    </source>
</evidence>
<evidence type="ECO:0000259" key="3">
    <source>
        <dbReference type="Pfam" id="PF18495"/>
    </source>
</evidence>
<dbReference type="Pfam" id="PF18495">
    <property type="entry name" value="VbhA"/>
    <property type="match status" value="1"/>
</dbReference>
<dbReference type="AlphaFoldDB" id="A0A6B3BQT7"/>
<dbReference type="Pfam" id="PF02604">
    <property type="entry name" value="PhdYeFM_antitox"/>
    <property type="match status" value="1"/>
</dbReference>
<comment type="caution">
    <text evidence="4">The sequence shown here is derived from an EMBL/GenBank/DDBJ whole genome shotgun (WGS) entry which is preliminary data.</text>
</comment>
<accession>A0A6B3BQT7</accession>